<reference evidence="3 4" key="1">
    <citation type="journal article" date="2019" name="Nat. Commun.">
        <title>A new type of DNA phosphorothioation-based antiviral system in archaea.</title>
        <authorList>
            <person name="Xiong L."/>
            <person name="Liu S."/>
            <person name="Chen S."/>
            <person name="Xiao Y."/>
            <person name="Zhu B."/>
            <person name="Gao Y."/>
            <person name="Zhang Y."/>
            <person name="Chen B."/>
            <person name="Luo J."/>
            <person name="Deng Z."/>
            <person name="Chen X."/>
            <person name="Wang L."/>
            <person name="Chen S."/>
        </authorList>
    </citation>
    <scope>NUCLEOTIDE SEQUENCE [LARGE SCALE GENOMIC DNA]</scope>
    <source>
        <strain evidence="3 4">JCM 10635</strain>
    </source>
</reference>
<sequence length="333" mass="37137">MVSPGKLRALSTLTDGEHNAFEPPVDETGEITYPRVEQALDKQDGEPVDFLETMTDRGILASEVKYKLYRCPDCSRTGMRYSTGCPNCESVRTTQESTAVHPSCDTPLEQKTATTAETTPEETDEKLYCSDCAEDVSATELENDRRYRCHDCTEWFDSPTHRLWCPDCEQVSPPAEVHEEPAYRYPLTTFGNQWIATQVERRQLLVAAFEERGYETSVETTIPTSAGGELPVHVYAVDELFDYRIVAGVHDSPPIEDVQRLVEAAREVDAQPILLLSDDAGDDRVAELVDREEITVVAASDGTLSGEFEMSSRSRASNLVGGWFDSLFSTAKR</sequence>
<organism evidence="3 4">
    <name type="scientific">Natronorubrum bangense</name>
    <dbReference type="NCBI Taxonomy" id="61858"/>
    <lineage>
        <taxon>Archaea</taxon>
        <taxon>Methanobacteriati</taxon>
        <taxon>Methanobacteriota</taxon>
        <taxon>Stenosarchaea group</taxon>
        <taxon>Halobacteria</taxon>
        <taxon>Halobacteriales</taxon>
        <taxon>Natrialbaceae</taxon>
        <taxon>Natronorubrum</taxon>
    </lineage>
</organism>
<name>A0A4D6HKE0_9EURY</name>
<feature type="region of interest" description="Disordered" evidence="1">
    <location>
        <begin position="99"/>
        <end position="119"/>
    </location>
</feature>
<gene>
    <name evidence="3" type="ORF">DV706_03805</name>
</gene>
<proteinExistence type="predicted"/>
<evidence type="ECO:0000256" key="1">
    <source>
        <dbReference type="SAM" id="MobiDB-lite"/>
    </source>
</evidence>
<evidence type="ECO:0000313" key="3">
    <source>
        <dbReference type="EMBL" id="QCC53686.1"/>
    </source>
</evidence>
<protein>
    <recommendedName>
        <fullName evidence="2">Thaumarchaeal output domain-containing protein</fullName>
    </recommendedName>
</protein>
<dbReference type="Proteomes" id="UP000296822">
    <property type="component" value="Chromosome"/>
</dbReference>
<evidence type="ECO:0000313" key="4">
    <source>
        <dbReference type="Proteomes" id="UP000296822"/>
    </source>
</evidence>
<dbReference type="KEGG" id="nbg:DV706_03805"/>
<dbReference type="Pfam" id="PF18551">
    <property type="entry name" value="TackOD1"/>
    <property type="match status" value="1"/>
</dbReference>
<accession>A0A4D6HKE0</accession>
<dbReference type="AlphaFoldDB" id="A0A4D6HKE0"/>
<evidence type="ECO:0000259" key="2">
    <source>
        <dbReference type="Pfam" id="PF18551"/>
    </source>
</evidence>
<dbReference type="EMBL" id="CP031305">
    <property type="protein sequence ID" value="QCC53686.1"/>
    <property type="molecule type" value="Genomic_DNA"/>
</dbReference>
<feature type="domain" description="Thaumarchaeal output" evidence="2">
    <location>
        <begin position="29"/>
        <end position="186"/>
    </location>
</feature>
<dbReference type="InterPro" id="IPR040572">
    <property type="entry name" value="TackOD1"/>
</dbReference>